<dbReference type="PANTHER" id="PTHR12526:SF636">
    <property type="entry name" value="BLL3647 PROTEIN"/>
    <property type="match status" value="1"/>
</dbReference>
<dbReference type="KEGG" id="celz:E5225_14230"/>
<protein>
    <submittedName>
        <fullName evidence="1">Glycosyltransferase</fullName>
    </submittedName>
</protein>
<evidence type="ECO:0000313" key="1">
    <source>
        <dbReference type="EMBL" id="QCB94539.1"/>
    </source>
</evidence>
<dbReference type="Proteomes" id="UP000296469">
    <property type="component" value="Chromosome"/>
</dbReference>
<dbReference type="GO" id="GO:0016757">
    <property type="term" value="F:glycosyltransferase activity"/>
    <property type="evidence" value="ECO:0007669"/>
    <property type="project" value="TreeGrafter"/>
</dbReference>
<dbReference type="SUPFAM" id="SSF53756">
    <property type="entry name" value="UDP-Glycosyltransferase/glycogen phosphorylase"/>
    <property type="match status" value="1"/>
</dbReference>
<dbReference type="CDD" id="cd03801">
    <property type="entry name" value="GT4_PimA-like"/>
    <property type="match status" value="1"/>
</dbReference>
<dbReference type="OrthoDB" id="5111523at2"/>
<organism evidence="1 2">
    <name type="scientific">Cellulomonas shaoxiangyii</name>
    <dbReference type="NCBI Taxonomy" id="2566013"/>
    <lineage>
        <taxon>Bacteria</taxon>
        <taxon>Bacillati</taxon>
        <taxon>Actinomycetota</taxon>
        <taxon>Actinomycetes</taxon>
        <taxon>Micrococcales</taxon>
        <taxon>Cellulomonadaceae</taxon>
        <taxon>Cellulomonas</taxon>
    </lineage>
</organism>
<name>A0A4P7SJT1_9CELL</name>
<accession>A0A4P7SJT1</accession>
<dbReference type="Pfam" id="PF13692">
    <property type="entry name" value="Glyco_trans_1_4"/>
    <property type="match status" value="1"/>
</dbReference>
<sequence length="369" mass="39343">MTSRDERRAVHSPSTGKPSVRVVFVTPALGDNSLGRTYALWLLARHLGWETSVVALHDAQLWGPLAQTAFAADCRAVGTSPHDVAAALAGADLCVAIKPFANSLGAAHAAARAAGVPLLADVDDPDIEKTLAFGNTATAWTKRVARELMRRPKVAEMRRMRRLLQDVPVLTSNPTLQQRYGGTVIPHARPDLGQGAPHVHRRPTVAFVGTNRAHKGVPELRAAVARLQDDGYRLVITDDAPSDAHTWETWMGTTTLDVGLSVTRDSDVVAIPSHAGIVSRGQLPAKLIDAMMLGRAIVASDLPPVRWALGEAGILVRPGSVAELTAALARLADPGLRTSLGARARKRALSHFTVEQLAPEFAAASNRLV</sequence>
<dbReference type="Gene3D" id="3.40.50.2000">
    <property type="entry name" value="Glycogen Phosphorylase B"/>
    <property type="match status" value="2"/>
</dbReference>
<gene>
    <name evidence="1" type="ORF">E5225_14230</name>
</gene>
<proteinExistence type="predicted"/>
<dbReference type="AlphaFoldDB" id="A0A4P7SJT1"/>
<evidence type="ECO:0000313" key="2">
    <source>
        <dbReference type="Proteomes" id="UP000296469"/>
    </source>
</evidence>
<reference evidence="1 2" key="1">
    <citation type="submission" date="2019-04" db="EMBL/GenBank/DDBJ databases">
        <title>Isolation and identification of Cellulomonas shaoxiangyii sp. Nov. isolated from feces of the Tibetan antelopes (Pantholops hodgsonii) in the Qinghai-Tibet plateau of China.</title>
        <authorList>
            <person name="Tian Z."/>
        </authorList>
    </citation>
    <scope>NUCLEOTIDE SEQUENCE [LARGE SCALE GENOMIC DNA]</scope>
    <source>
        <strain evidence="1 2">Z28</strain>
    </source>
</reference>
<keyword evidence="1" id="KW-0808">Transferase</keyword>
<keyword evidence="2" id="KW-1185">Reference proteome</keyword>
<dbReference type="PANTHER" id="PTHR12526">
    <property type="entry name" value="GLYCOSYLTRANSFERASE"/>
    <property type="match status" value="1"/>
</dbReference>
<dbReference type="EMBL" id="CP039291">
    <property type="protein sequence ID" value="QCB94539.1"/>
    <property type="molecule type" value="Genomic_DNA"/>
</dbReference>